<keyword evidence="4" id="KW-1185">Reference proteome</keyword>
<accession>A0ABX2IU48</accession>
<proteinExistence type="predicted"/>
<feature type="coiled-coil region" evidence="1">
    <location>
        <begin position="67"/>
        <end position="94"/>
    </location>
</feature>
<name>A0ABX2IU48_9RHOB</name>
<keyword evidence="1" id="KW-0175">Coiled coil</keyword>
<comment type="caution">
    <text evidence="3">The sequence shown here is derived from an EMBL/GenBank/DDBJ whole genome shotgun (WGS) entry which is preliminary data.</text>
</comment>
<evidence type="ECO:0000313" key="4">
    <source>
        <dbReference type="Proteomes" id="UP000777935"/>
    </source>
</evidence>
<sequence>MLKETAITFGKHLFIQVGIAIATIVATASAVLLVINSQNSRLDDIARTVGVLDARINSNDDRQDSKIDKIDNKLTEVRLDLQNLNNSVDDISEDVIAIRKDLGNAVEALGESIERINPTAAKPLAIWEKSYLAKLSIEEIYQSSNGADESLNAPIGSGSLRKFSLMFQNDLSEAEENLFKADIWKNLSSSDAKLLSGEEVLLYSDDRAFMFRGKSKSHHLKV</sequence>
<keyword evidence="2" id="KW-1133">Transmembrane helix</keyword>
<organism evidence="3 4">
    <name type="scientific">Parasulfitobacter algicola</name>
    <dbReference type="NCBI Taxonomy" id="2614809"/>
    <lineage>
        <taxon>Bacteria</taxon>
        <taxon>Pseudomonadati</taxon>
        <taxon>Pseudomonadota</taxon>
        <taxon>Alphaproteobacteria</taxon>
        <taxon>Rhodobacterales</taxon>
        <taxon>Roseobacteraceae</taxon>
        <taxon>Parasulfitobacter</taxon>
    </lineage>
</organism>
<feature type="transmembrane region" description="Helical" evidence="2">
    <location>
        <begin position="12"/>
        <end position="35"/>
    </location>
</feature>
<keyword evidence="2" id="KW-0812">Transmembrane</keyword>
<gene>
    <name evidence="3" type="ORF">HRQ87_16750</name>
</gene>
<dbReference type="Proteomes" id="UP000777935">
    <property type="component" value="Unassembled WGS sequence"/>
</dbReference>
<reference evidence="3 4" key="1">
    <citation type="submission" date="2020-06" db="EMBL/GenBank/DDBJ databases">
        <title>Sulfitobacter algicola sp. nov., isolated from green algae.</title>
        <authorList>
            <person name="Wang C."/>
        </authorList>
    </citation>
    <scope>NUCLEOTIDE SEQUENCE [LARGE SCALE GENOMIC DNA]</scope>
    <source>
        <strain evidence="3 4">1151</strain>
    </source>
</reference>
<dbReference type="EMBL" id="JABUFE010000012">
    <property type="protein sequence ID" value="NSX56442.1"/>
    <property type="molecule type" value="Genomic_DNA"/>
</dbReference>
<evidence type="ECO:0000256" key="2">
    <source>
        <dbReference type="SAM" id="Phobius"/>
    </source>
</evidence>
<evidence type="ECO:0000313" key="3">
    <source>
        <dbReference type="EMBL" id="NSX56442.1"/>
    </source>
</evidence>
<evidence type="ECO:0000256" key="1">
    <source>
        <dbReference type="SAM" id="Coils"/>
    </source>
</evidence>
<keyword evidence="2" id="KW-0472">Membrane</keyword>
<dbReference type="RefSeq" id="WP_174139594.1">
    <property type="nucleotide sequence ID" value="NZ_JABUFE010000012.1"/>
</dbReference>
<protein>
    <submittedName>
        <fullName evidence="3">Uncharacterized protein</fullName>
    </submittedName>
</protein>